<dbReference type="PANTHER" id="PTHR12697:SF5">
    <property type="entry name" value="DEOXYHYPUSINE HYDROXYLASE"/>
    <property type="match status" value="1"/>
</dbReference>
<sequence>MDINQIEAYLSDTDSQQRLKAIVELRNYEPDVAVPLLLTKIQDQEFLVRSFVAMGLGRKRTAESFAALLEMMKFDRDPNVRAEASNSLSLFGDVSAPHLRSLFVQDDHWLVRRSILAAMTELNSPEEIYETCAYGLTADDETVQTSSIDVLGLLANTAKQNEALKLLLSMVTNPSWRIRFRTAKALAKFSVPEALDALNYLRQDEDHRVVGAVLESLL</sequence>
<keyword evidence="4" id="KW-1185">Reference proteome</keyword>
<dbReference type="GO" id="GO:0016829">
    <property type="term" value="F:lyase activity"/>
    <property type="evidence" value="ECO:0007669"/>
    <property type="project" value="UniProtKB-KW"/>
</dbReference>
<dbReference type="SUPFAM" id="SSF48371">
    <property type="entry name" value="ARM repeat"/>
    <property type="match status" value="1"/>
</dbReference>
<keyword evidence="1" id="KW-0042">Antenna complex</keyword>
<reference evidence="3 4" key="2">
    <citation type="submission" date="2018-03" db="EMBL/GenBank/DDBJ databases">
        <authorList>
            <person name="Keele B.F."/>
        </authorList>
    </citation>
    <scope>NUCLEOTIDE SEQUENCE [LARGE SCALE GENOMIC DNA]</scope>
    <source>
        <strain evidence="3 4">CCALA 016</strain>
    </source>
</reference>
<dbReference type="PANTHER" id="PTHR12697">
    <property type="entry name" value="PBS LYASE HEAT-LIKE PROTEIN"/>
    <property type="match status" value="1"/>
</dbReference>
<comment type="caution">
    <text evidence="3">The sequence shown here is derived from an EMBL/GenBank/DDBJ whole genome shotgun (WGS) entry which is preliminary data.</text>
</comment>
<dbReference type="GO" id="GO:0030089">
    <property type="term" value="C:phycobilisome"/>
    <property type="evidence" value="ECO:0007669"/>
    <property type="project" value="UniProtKB-KW"/>
</dbReference>
<keyword evidence="2" id="KW-0605">Phycobilisome</keyword>
<dbReference type="EMBL" id="PXOH01000002">
    <property type="protein sequence ID" value="PSF39080.1"/>
    <property type="molecule type" value="Genomic_DNA"/>
</dbReference>
<dbReference type="Proteomes" id="UP000239001">
    <property type="component" value="Unassembled WGS sequence"/>
</dbReference>
<dbReference type="RefSeq" id="WP_106455444.1">
    <property type="nucleotide sequence ID" value="NZ_PXOH01000002.1"/>
</dbReference>
<dbReference type="GO" id="GO:0016491">
    <property type="term" value="F:oxidoreductase activity"/>
    <property type="evidence" value="ECO:0007669"/>
    <property type="project" value="TreeGrafter"/>
</dbReference>
<accession>A0A2T1M2U6</accession>
<dbReference type="Pfam" id="PF13646">
    <property type="entry name" value="HEAT_2"/>
    <property type="match status" value="2"/>
</dbReference>
<reference evidence="3 4" key="1">
    <citation type="submission" date="2018-03" db="EMBL/GenBank/DDBJ databases">
        <title>The ancient ancestry and fast evolution of plastids.</title>
        <authorList>
            <person name="Moore K.R."/>
            <person name="Magnabosco C."/>
            <person name="Momper L."/>
            <person name="Gold D.A."/>
            <person name="Bosak T."/>
            <person name="Fournier G.P."/>
        </authorList>
    </citation>
    <scope>NUCLEOTIDE SEQUENCE [LARGE SCALE GENOMIC DNA]</scope>
    <source>
        <strain evidence="3 4">CCALA 016</strain>
    </source>
</reference>
<evidence type="ECO:0000313" key="3">
    <source>
        <dbReference type="EMBL" id="PSF39080.1"/>
    </source>
</evidence>
<dbReference type="AlphaFoldDB" id="A0A2T1M2U6"/>
<protein>
    <submittedName>
        <fullName evidence="3">Phycocyanobilin lyase</fullName>
    </submittedName>
</protein>
<gene>
    <name evidence="3" type="ORF">C7H19_03250</name>
</gene>
<proteinExistence type="predicted"/>
<name>A0A2T1M2U6_9CHRO</name>
<evidence type="ECO:0000256" key="2">
    <source>
        <dbReference type="ARBA" id="ARBA00022738"/>
    </source>
</evidence>
<evidence type="ECO:0000313" key="4">
    <source>
        <dbReference type="Proteomes" id="UP000239001"/>
    </source>
</evidence>
<dbReference type="Gene3D" id="1.25.10.10">
    <property type="entry name" value="Leucine-rich Repeat Variant"/>
    <property type="match status" value="2"/>
</dbReference>
<organism evidence="3 4">
    <name type="scientific">Aphanothece hegewaldii CCALA 016</name>
    <dbReference type="NCBI Taxonomy" id="2107694"/>
    <lineage>
        <taxon>Bacteria</taxon>
        <taxon>Bacillati</taxon>
        <taxon>Cyanobacteriota</taxon>
        <taxon>Cyanophyceae</taxon>
        <taxon>Oscillatoriophycideae</taxon>
        <taxon>Chroococcales</taxon>
        <taxon>Aphanothecaceae</taxon>
        <taxon>Aphanothece</taxon>
    </lineage>
</organism>
<keyword evidence="3" id="KW-0456">Lyase</keyword>
<dbReference type="InterPro" id="IPR011989">
    <property type="entry name" value="ARM-like"/>
</dbReference>
<dbReference type="InterPro" id="IPR016024">
    <property type="entry name" value="ARM-type_fold"/>
</dbReference>
<dbReference type="OrthoDB" id="423355at2"/>
<evidence type="ECO:0000256" key="1">
    <source>
        <dbReference type="ARBA" id="ARBA00022549"/>
    </source>
</evidence>